<evidence type="ECO:0000256" key="2">
    <source>
        <dbReference type="ARBA" id="ARBA00023125"/>
    </source>
</evidence>
<dbReference type="GO" id="GO:0003700">
    <property type="term" value="F:DNA-binding transcription factor activity"/>
    <property type="evidence" value="ECO:0007669"/>
    <property type="project" value="InterPro"/>
</dbReference>
<dbReference type="SMART" id="SM00345">
    <property type="entry name" value="HTH_GNTR"/>
    <property type="match status" value="1"/>
</dbReference>
<protein>
    <submittedName>
        <fullName evidence="5">GntR family transcriptional regulator</fullName>
    </submittedName>
</protein>
<dbReference type="InterPro" id="IPR008920">
    <property type="entry name" value="TF_FadR/GntR_C"/>
</dbReference>
<dbReference type="OrthoDB" id="9815654at2"/>
<keyword evidence="6" id="KW-1185">Reference proteome</keyword>
<reference evidence="5 6" key="1">
    <citation type="submission" date="2019-07" db="EMBL/GenBank/DDBJ databases">
        <title>Whole genome shotgun sequence of Microvirga aerophila NBRC 106136.</title>
        <authorList>
            <person name="Hosoyama A."/>
            <person name="Uohara A."/>
            <person name="Ohji S."/>
            <person name="Ichikawa N."/>
        </authorList>
    </citation>
    <scope>NUCLEOTIDE SEQUENCE [LARGE SCALE GENOMIC DNA]</scope>
    <source>
        <strain evidence="5 6">NBRC 106136</strain>
    </source>
</reference>
<dbReference type="PANTHER" id="PTHR43537">
    <property type="entry name" value="TRANSCRIPTIONAL REGULATOR, GNTR FAMILY"/>
    <property type="match status" value="1"/>
</dbReference>
<evidence type="ECO:0000313" key="6">
    <source>
        <dbReference type="Proteomes" id="UP000321085"/>
    </source>
</evidence>
<dbReference type="SUPFAM" id="SSF48008">
    <property type="entry name" value="GntR ligand-binding domain-like"/>
    <property type="match status" value="1"/>
</dbReference>
<dbReference type="EMBL" id="BJYU01000008">
    <property type="protein sequence ID" value="GEO13252.1"/>
    <property type="molecule type" value="Genomic_DNA"/>
</dbReference>
<dbReference type="Gene3D" id="1.10.10.10">
    <property type="entry name" value="Winged helix-like DNA-binding domain superfamily/Winged helix DNA-binding domain"/>
    <property type="match status" value="1"/>
</dbReference>
<dbReference type="SMART" id="SM00895">
    <property type="entry name" value="FCD"/>
    <property type="match status" value="1"/>
</dbReference>
<keyword evidence="3" id="KW-0804">Transcription</keyword>
<dbReference type="Pfam" id="PF07729">
    <property type="entry name" value="FCD"/>
    <property type="match status" value="1"/>
</dbReference>
<evidence type="ECO:0000256" key="3">
    <source>
        <dbReference type="ARBA" id="ARBA00023163"/>
    </source>
</evidence>
<dbReference type="InterPro" id="IPR036390">
    <property type="entry name" value="WH_DNA-bd_sf"/>
</dbReference>
<dbReference type="Pfam" id="PF00392">
    <property type="entry name" value="GntR"/>
    <property type="match status" value="1"/>
</dbReference>
<keyword evidence="1" id="KW-0805">Transcription regulation</keyword>
<dbReference type="RefSeq" id="WP_114185417.1">
    <property type="nucleotide sequence ID" value="NZ_BJYU01000008.1"/>
</dbReference>
<accession>A0A512BMR8</accession>
<name>A0A512BMR8_9HYPH</name>
<feature type="domain" description="HTH gntR-type" evidence="4">
    <location>
        <begin position="25"/>
        <end position="92"/>
    </location>
</feature>
<organism evidence="5 6">
    <name type="scientific">Microvirga aerophila</name>
    <dbReference type="NCBI Taxonomy" id="670291"/>
    <lineage>
        <taxon>Bacteria</taxon>
        <taxon>Pseudomonadati</taxon>
        <taxon>Pseudomonadota</taxon>
        <taxon>Alphaproteobacteria</taxon>
        <taxon>Hyphomicrobiales</taxon>
        <taxon>Methylobacteriaceae</taxon>
        <taxon>Microvirga</taxon>
    </lineage>
</organism>
<dbReference type="GO" id="GO:0003677">
    <property type="term" value="F:DNA binding"/>
    <property type="evidence" value="ECO:0007669"/>
    <property type="project" value="UniProtKB-KW"/>
</dbReference>
<comment type="caution">
    <text evidence="5">The sequence shown here is derived from an EMBL/GenBank/DDBJ whole genome shotgun (WGS) entry which is preliminary data.</text>
</comment>
<evidence type="ECO:0000256" key="1">
    <source>
        <dbReference type="ARBA" id="ARBA00023015"/>
    </source>
</evidence>
<evidence type="ECO:0000259" key="4">
    <source>
        <dbReference type="PROSITE" id="PS50949"/>
    </source>
</evidence>
<dbReference type="SUPFAM" id="SSF46785">
    <property type="entry name" value="Winged helix' DNA-binding domain"/>
    <property type="match status" value="1"/>
</dbReference>
<dbReference type="Gene3D" id="1.20.120.530">
    <property type="entry name" value="GntR ligand-binding domain-like"/>
    <property type="match status" value="1"/>
</dbReference>
<dbReference type="PANTHER" id="PTHR43537:SF39">
    <property type="entry name" value="HTH-TYPE TRANSCRIPTIONAL REGULATOR MCBR"/>
    <property type="match status" value="1"/>
</dbReference>
<keyword evidence="2" id="KW-0238">DNA-binding</keyword>
<dbReference type="InterPro" id="IPR000524">
    <property type="entry name" value="Tscrpt_reg_HTH_GntR"/>
</dbReference>
<dbReference type="Proteomes" id="UP000321085">
    <property type="component" value="Unassembled WGS sequence"/>
</dbReference>
<dbReference type="AlphaFoldDB" id="A0A512BMR8"/>
<dbReference type="PROSITE" id="PS50949">
    <property type="entry name" value="HTH_GNTR"/>
    <property type="match status" value="1"/>
</dbReference>
<dbReference type="InterPro" id="IPR036388">
    <property type="entry name" value="WH-like_DNA-bd_sf"/>
</dbReference>
<sequence>MSNLSSPRITETPTAITQIGRLERVTLGERVHAELRELLMSGELAPGQKMSLRTVAETLGVSIMPVREAVARLVSDQSLEVLPNRAVRVPLMSRARFRELTAVRLAVEGFAAEEAARNRSASDLVAMKRFESAFLDQARSPDPQADQAVRANKELHFAVYRATGLPTLVGIIEGLWLKIGPVLNFDLKVSPDRLRTGGAAEQHRRLVAAVEAGNEAAARKALTDDIEGAASFIESTGRLTD</sequence>
<proteinExistence type="predicted"/>
<dbReference type="InterPro" id="IPR011711">
    <property type="entry name" value="GntR_C"/>
</dbReference>
<gene>
    <name evidence="5" type="ORF">MAE02_09480</name>
</gene>
<evidence type="ECO:0000313" key="5">
    <source>
        <dbReference type="EMBL" id="GEO13252.1"/>
    </source>
</evidence>